<dbReference type="EMBL" id="NAQF01000005">
    <property type="protein sequence ID" value="OQM57744.1"/>
    <property type="molecule type" value="Genomic_DNA"/>
</dbReference>
<gene>
    <name evidence="2" type="ORF">B5789_1231</name>
    <name evidence="1" type="ORF">ERS852382_00737</name>
</gene>
<name>A0A173ZRF5_BIFAD</name>
<evidence type="ECO:0000313" key="3">
    <source>
        <dbReference type="Proteomes" id="UP000095647"/>
    </source>
</evidence>
<sequence>MRLPWLAATVFQGTKEPNESLEPVYGSGMVKGAYT</sequence>
<reference evidence="2 4" key="2">
    <citation type="submission" date="2017-03" db="EMBL/GenBank/DDBJ databases">
        <title>Maternal inheritance of bifidobacteria.</title>
        <authorList>
            <person name="Lugli G.A."/>
            <person name="Duranti S."/>
            <person name="Milani C."/>
            <person name="Mancabelli L."/>
        </authorList>
    </citation>
    <scope>NUCLEOTIDE SEQUENCE [LARGE SCALE GENOMIC DNA]</scope>
    <source>
        <strain evidence="2 4">1892B</strain>
    </source>
</reference>
<dbReference type="Proteomes" id="UP000192714">
    <property type="component" value="Unassembled WGS sequence"/>
</dbReference>
<proteinExistence type="predicted"/>
<evidence type="ECO:0000313" key="2">
    <source>
        <dbReference type="EMBL" id="OQM57744.1"/>
    </source>
</evidence>
<accession>A0A173ZRF5</accession>
<organism evidence="1 3">
    <name type="scientific">Bifidobacterium adolescentis</name>
    <dbReference type="NCBI Taxonomy" id="1680"/>
    <lineage>
        <taxon>Bacteria</taxon>
        <taxon>Bacillati</taxon>
        <taxon>Actinomycetota</taxon>
        <taxon>Actinomycetes</taxon>
        <taxon>Bifidobacteriales</taxon>
        <taxon>Bifidobacteriaceae</taxon>
        <taxon>Bifidobacterium</taxon>
    </lineage>
</organism>
<dbReference type="Proteomes" id="UP000095647">
    <property type="component" value="Unassembled WGS sequence"/>
</dbReference>
<evidence type="ECO:0000313" key="4">
    <source>
        <dbReference type="Proteomes" id="UP000192714"/>
    </source>
</evidence>
<reference evidence="1 3" key="1">
    <citation type="submission" date="2015-09" db="EMBL/GenBank/DDBJ databases">
        <authorList>
            <consortium name="Pathogen Informatics"/>
        </authorList>
    </citation>
    <scope>NUCLEOTIDE SEQUENCE [LARGE SCALE GENOMIC DNA]</scope>
    <source>
        <strain evidence="1 3">2789STDY5608824</strain>
    </source>
</reference>
<protein>
    <submittedName>
        <fullName evidence="1">Uncharacterized protein</fullName>
    </submittedName>
</protein>
<evidence type="ECO:0000313" key="1">
    <source>
        <dbReference type="EMBL" id="CUN54828.1"/>
    </source>
</evidence>
<dbReference type="AlphaFoldDB" id="A0A173ZRF5"/>
<dbReference type="EMBL" id="CYYI01000002">
    <property type="protein sequence ID" value="CUN54828.1"/>
    <property type="molecule type" value="Genomic_DNA"/>
</dbReference>